<dbReference type="RefSeq" id="WP_281488151.1">
    <property type="nucleotide sequence ID" value="NZ_JASATX010000002.1"/>
</dbReference>
<dbReference type="SUPFAM" id="SSF69618">
    <property type="entry name" value="HemD-like"/>
    <property type="match status" value="1"/>
</dbReference>
<dbReference type="Proteomes" id="UP001321506">
    <property type="component" value="Unassembled WGS sequence"/>
</dbReference>
<name>A0AAW6T9P6_9MICO</name>
<dbReference type="InterPro" id="IPR036108">
    <property type="entry name" value="4pyrrol_syn_uPrphyn_synt_sf"/>
</dbReference>
<dbReference type="Pfam" id="PF02602">
    <property type="entry name" value="HEM4"/>
    <property type="match status" value="1"/>
</dbReference>
<organism evidence="2 3">
    <name type="scientific">Ruicaihuangia caeni</name>
    <dbReference type="NCBI Taxonomy" id="3042517"/>
    <lineage>
        <taxon>Bacteria</taxon>
        <taxon>Bacillati</taxon>
        <taxon>Actinomycetota</taxon>
        <taxon>Actinomycetes</taxon>
        <taxon>Micrococcales</taxon>
        <taxon>Microbacteriaceae</taxon>
        <taxon>Ruicaihuangia</taxon>
    </lineage>
</organism>
<dbReference type="PANTHER" id="PTHR40082">
    <property type="entry name" value="BLR5956 PROTEIN"/>
    <property type="match status" value="1"/>
</dbReference>
<keyword evidence="3" id="KW-1185">Reference proteome</keyword>
<comment type="caution">
    <text evidence="2">The sequence shown here is derived from an EMBL/GenBank/DDBJ whole genome shotgun (WGS) entry which is preliminary data.</text>
</comment>
<proteinExistence type="predicted"/>
<reference evidence="2 3" key="1">
    <citation type="submission" date="2023-04" db="EMBL/GenBank/DDBJ databases">
        <title>Klugiella caeni sp. nov. isolated from the sludge of biochemical tank.</title>
        <authorList>
            <person name="Geng K."/>
        </authorList>
    </citation>
    <scope>NUCLEOTIDE SEQUENCE [LARGE SCALE GENOMIC DNA]</scope>
    <source>
        <strain evidence="2 3">YN-L-19</strain>
    </source>
</reference>
<keyword evidence="2" id="KW-0456">Lyase</keyword>
<protein>
    <submittedName>
        <fullName evidence="2">Uroporphyrinogen-III synthase</fullName>
        <ecNumber evidence="2">4.2.1.75</ecNumber>
    </submittedName>
</protein>
<evidence type="ECO:0000313" key="3">
    <source>
        <dbReference type="Proteomes" id="UP001321506"/>
    </source>
</evidence>
<dbReference type="PANTHER" id="PTHR40082:SF1">
    <property type="entry name" value="BLR5956 PROTEIN"/>
    <property type="match status" value="1"/>
</dbReference>
<feature type="domain" description="Tetrapyrrole biosynthesis uroporphyrinogen III synthase" evidence="1">
    <location>
        <begin position="26"/>
        <end position="264"/>
    </location>
</feature>
<sequence length="284" mass="28585">MTEAHPQRLAGWRVLVPRAGEWGARAAARLRAEGADPVIVPLIAFAPPSDPAALAAAASRLATGEYDWVVFTSATTVSALAGAAGAHVGDLADAAAPGSGSPGPLVAVAPTTRVAAVGEATAEALELAGVDVDFVPESDFSARALVEEWPARMPGLRVFAPLSEIAAPTLVDGLRGYGLEVDEVGAYCTVTASPDDAGRAVLAGPLDAVLVTSGSVARALVELAPELDPSTVIACIGPRTAQEAAEAGLAVDVVAARQSIRALIDALAAAHHPHLAPTSEENSP</sequence>
<dbReference type="InterPro" id="IPR003754">
    <property type="entry name" value="4pyrrol_synth_uPrphyn_synth"/>
</dbReference>
<dbReference type="InterPro" id="IPR039793">
    <property type="entry name" value="UROS/Hem4"/>
</dbReference>
<dbReference type="AlphaFoldDB" id="A0AAW6T9P6"/>
<dbReference type="CDD" id="cd06578">
    <property type="entry name" value="HemD"/>
    <property type="match status" value="1"/>
</dbReference>
<dbReference type="GO" id="GO:0004852">
    <property type="term" value="F:uroporphyrinogen-III synthase activity"/>
    <property type="evidence" value="ECO:0007669"/>
    <property type="project" value="UniProtKB-EC"/>
</dbReference>
<gene>
    <name evidence="2" type="ORF">QF206_05160</name>
</gene>
<accession>A0AAW6T9P6</accession>
<evidence type="ECO:0000313" key="2">
    <source>
        <dbReference type="EMBL" id="MDI2098352.1"/>
    </source>
</evidence>
<dbReference type="GO" id="GO:0006780">
    <property type="term" value="P:uroporphyrinogen III biosynthetic process"/>
    <property type="evidence" value="ECO:0007669"/>
    <property type="project" value="InterPro"/>
</dbReference>
<dbReference type="EC" id="4.2.1.75" evidence="2"/>
<evidence type="ECO:0000259" key="1">
    <source>
        <dbReference type="Pfam" id="PF02602"/>
    </source>
</evidence>
<dbReference type="EMBL" id="JASATX010000002">
    <property type="protein sequence ID" value="MDI2098352.1"/>
    <property type="molecule type" value="Genomic_DNA"/>
</dbReference>
<dbReference type="Gene3D" id="3.40.50.10090">
    <property type="match status" value="2"/>
</dbReference>